<dbReference type="EMBL" id="JBHTIS010000830">
    <property type="protein sequence ID" value="MFD1046884.1"/>
    <property type="molecule type" value="Genomic_DNA"/>
</dbReference>
<keyword evidence="3" id="KW-1185">Reference proteome</keyword>
<gene>
    <name evidence="2" type="ORF">ACFQ1S_15700</name>
</gene>
<feature type="signal peptide" evidence="1">
    <location>
        <begin position="1"/>
        <end position="22"/>
    </location>
</feature>
<dbReference type="Proteomes" id="UP001597045">
    <property type="component" value="Unassembled WGS sequence"/>
</dbReference>
<reference evidence="3" key="1">
    <citation type="journal article" date="2019" name="Int. J. Syst. Evol. Microbiol.">
        <title>The Global Catalogue of Microorganisms (GCM) 10K type strain sequencing project: providing services to taxonomists for standard genome sequencing and annotation.</title>
        <authorList>
            <consortium name="The Broad Institute Genomics Platform"/>
            <consortium name="The Broad Institute Genome Sequencing Center for Infectious Disease"/>
            <person name="Wu L."/>
            <person name="Ma J."/>
        </authorList>
    </citation>
    <scope>NUCLEOTIDE SEQUENCE [LARGE SCALE GENOMIC DNA]</scope>
    <source>
        <strain evidence="3">JCM 31486</strain>
    </source>
</reference>
<accession>A0ABW3MC88</accession>
<keyword evidence="1" id="KW-0732">Signal</keyword>
<organism evidence="2 3">
    <name type="scientific">Kibdelosporangium lantanae</name>
    <dbReference type="NCBI Taxonomy" id="1497396"/>
    <lineage>
        <taxon>Bacteria</taxon>
        <taxon>Bacillati</taxon>
        <taxon>Actinomycetota</taxon>
        <taxon>Actinomycetes</taxon>
        <taxon>Pseudonocardiales</taxon>
        <taxon>Pseudonocardiaceae</taxon>
        <taxon>Kibdelosporangium</taxon>
    </lineage>
</organism>
<proteinExistence type="predicted"/>
<feature type="chain" id="PRO_5046714995" evidence="1">
    <location>
        <begin position="23"/>
        <end position="240"/>
    </location>
</feature>
<evidence type="ECO:0000313" key="3">
    <source>
        <dbReference type="Proteomes" id="UP001597045"/>
    </source>
</evidence>
<evidence type="ECO:0000256" key="1">
    <source>
        <dbReference type="SAM" id="SignalP"/>
    </source>
</evidence>
<sequence length="240" mass="25505">MKRRLVACVVALTLAVSVPARAEPSTRDNSHPDVDVITVLQAAKAAYDAYRSFTSGGSSVDAAVGQILNAIQQARDAIISHIDAVATADARACAQNAVVDFPNFERLTPDNQQAFALAATSCSNLVDSLVGTVADKRAKDQLGFTANAVGPIALITRSRSGLGNSTFVPVLRSTNQQVSSSLAPFCTNLFDPDSHRKVWACRSYDGGFDQEVDKQFAQEFAARNTSWPMANQTLGQLAGL</sequence>
<evidence type="ECO:0000313" key="2">
    <source>
        <dbReference type="EMBL" id="MFD1046884.1"/>
    </source>
</evidence>
<name>A0ABW3MC88_9PSEU</name>
<comment type="caution">
    <text evidence="2">The sequence shown here is derived from an EMBL/GenBank/DDBJ whole genome shotgun (WGS) entry which is preliminary data.</text>
</comment>
<protein>
    <submittedName>
        <fullName evidence="2">Uncharacterized protein</fullName>
    </submittedName>
</protein>